<gene>
    <name evidence="1" type="ORF">S-CBP3_0021</name>
</gene>
<protein>
    <submittedName>
        <fullName evidence="1">Uncharacterized protein</fullName>
    </submittedName>
</protein>
<name>A0A096VKJ9_9CAUD</name>
<evidence type="ECO:0000313" key="1">
    <source>
        <dbReference type="EMBL" id="AGK86578.1"/>
    </source>
</evidence>
<dbReference type="KEGG" id="vg:22112365"/>
<dbReference type="EMBL" id="KC310803">
    <property type="protein sequence ID" value="AGK86578.1"/>
    <property type="molecule type" value="Genomic_DNA"/>
</dbReference>
<evidence type="ECO:0000313" key="2">
    <source>
        <dbReference type="Proteomes" id="UP000030044"/>
    </source>
</evidence>
<accession>A0A096VKJ9</accession>
<keyword evidence="2" id="KW-1185">Reference proteome</keyword>
<dbReference type="Proteomes" id="UP000030044">
    <property type="component" value="Segment"/>
</dbReference>
<sequence length="56" mass="6471">MELKIQALLERLIDDGITIALNTSENPDDLTALSDQLRKEIWLQLDTYFTFDDSNN</sequence>
<proteinExistence type="predicted"/>
<reference evidence="1 2" key="2">
    <citation type="journal article" date="2015" name="PLoS ONE">
        <title>Comparative Genomic and Phylogenomic Analyses Reveal a Conserved Core Genome Shared by Estuarine and Oceanic Cyanopodoviruses.</title>
        <authorList>
            <person name="Huang S."/>
            <person name="Zhang S."/>
            <person name="Jiao N."/>
            <person name="Chen F."/>
        </authorList>
    </citation>
    <scope>NUCLEOTIDE SEQUENCE [LARGE SCALE GENOMIC DNA]</scope>
</reference>
<organism evidence="1 2">
    <name type="scientific">Synechococcus phage S-CBP3</name>
    <dbReference type="NCBI Taxonomy" id="756276"/>
    <lineage>
        <taxon>Viruses</taxon>
        <taxon>Duplodnaviria</taxon>
        <taxon>Heunggongvirae</taxon>
        <taxon>Uroviricota</taxon>
        <taxon>Caudoviricetes</taxon>
        <taxon>Autographivirales</taxon>
        <taxon>Lirvirus</taxon>
        <taxon>Lirvirus SCBP3</taxon>
    </lineage>
</organism>
<reference evidence="2" key="1">
    <citation type="submission" date="2012-12" db="EMBL/GenBank/DDBJ databases">
        <title>Genomics of marine cyanopodoviruses.</title>
        <authorList>
            <person name="Huang S."/>
            <person name="Chen F."/>
        </authorList>
    </citation>
    <scope>NUCLEOTIDE SEQUENCE [LARGE SCALE GENOMIC DNA]</scope>
</reference>
<dbReference type="OrthoDB" id="29249at10239"/>